<feature type="signal peptide" evidence="2">
    <location>
        <begin position="1"/>
        <end position="17"/>
    </location>
</feature>
<feature type="compositionally biased region" description="Gly residues" evidence="1">
    <location>
        <begin position="182"/>
        <end position="191"/>
    </location>
</feature>
<evidence type="ECO:0000256" key="2">
    <source>
        <dbReference type="SAM" id="SignalP"/>
    </source>
</evidence>
<accession>A0A4U6XA49</accession>
<evidence type="ECO:0000256" key="1">
    <source>
        <dbReference type="SAM" id="MobiDB-lite"/>
    </source>
</evidence>
<evidence type="ECO:0000313" key="4">
    <source>
        <dbReference type="Proteomes" id="UP000310108"/>
    </source>
</evidence>
<sequence length="589" mass="55907">MAHGIAARVLLPRLAAGLKGAVGQQPHALGGAAAGGDPGDVDAEAGEVGGGGVVVGVLEGGGVGAQLVVEAGLGQRLGHGEVAVEDVVQVLDGGGDDAAAAGGADDEVQAAVGMLDDDGGHGGQRALAGADVVGLGGDVAEGVAGAGDAEVVHLVVHDEAGLGDHDAGAEEEVDGGGEGDGEAGGVGGGDVGGAGGLERLEAVGVVVRDVVGGGAGDAGADQGAGLGGEHAAGVGGHAVDEGGVAELGALAVGEAHGLVEAVDGGVAGGRVAEAVVAADDVEGAEGDDAARGRAAGRELVAAVRDPGGLADGDGVAAQVRERHGAVGAPDGGDGGVGDGARVEGVDALAADGLEHVGVSPARHGLVEPHAVPVGREVDGPRRVLGQEVAVGRGRVHVPDQVLVDAEAVARHLDRGLDHLGPGQPAVLVVEVLEAAQFTRDAAELCTPVHAGSRVVGEHGLEGGGRGGLAEVDELVGAVARADEREAAAAGAAVVHADDADAEDGGDGGVAGVAALLEDVGADPAADVRLGGDGAQLRDGAGAGAGAGALALALAVAQDVARGREDGLRDAEEQLREGSGGPGELHLHRG</sequence>
<feature type="compositionally biased region" description="Acidic residues" evidence="1">
    <location>
        <begin position="169"/>
        <end position="181"/>
    </location>
</feature>
<feature type="region of interest" description="Disordered" evidence="1">
    <location>
        <begin position="564"/>
        <end position="589"/>
    </location>
</feature>
<feature type="compositionally biased region" description="Basic and acidic residues" evidence="1">
    <location>
        <begin position="564"/>
        <end position="575"/>
    </location>
</feature>
<organism evidence="3 4">
    <name type="scientific">Colletotrichum tanaceti</name>
    <dbReference type="NCBI Taxonomy" id="1306861"/>
    <lineage>
        <taxon>Eukaryota</taxon>
        <taxon>Fungi</taxon>
        <taxon>Dikarya</taxon>
        <taxon>Ascomycota</taxon>
        <taxon>Pezizomycotina</taxon>
        <taxon>Sordariomycetes</taxon>
        <taxon>Hypocreomycetidae</taxon>
        <taxon>Glomerellales</taxon>
        <taxon>Glomerellaceae</taxon>
        <taxon>Colletotrichum</taxon>
        <taxon>Colletotrichum destructivum species complex</taxon>
    </lineage>
</organism>
<dbReference type="AlphaFoldDB" id="A0A4U6XA49"/>
<keyword evidence="4" id="KW-1185">Reference proteome</keyword>
<comment type="caution">
    <text evidence="3">The sequence shown here is derived from an EMBL/GenBank/DDBJ whole genome shotgun (WGS) entry which is preliminary data.</text>
</comment>
<gene>
    <name evidence="3" type="ORF">CTA1_12423</name>
</gene>
<proteinExistence type="predicted"/>
<feature type="region of interest" description="Disordered" evidence="1">
    <location>
        <begin position="161"/>
        <end position="191"/>
    </location>
</feature>
<dbReference type="Proteomes" id="UP000310108">
    <property type="component" value="Unassembled WGS sequence"/>
</dbReference>
<reference evidence="3 4" key="1">
    <citation type="journal article" date="2019" name="PLoS ONE">
        <title>Comparative genome analysis indicates high evolutionary potential of pathogenicity genes in Colletotrichum tanaceti.</title>
        <authorList>
            <person name="Lelwala R.V."/>
            <person name="Korhonen P.K."/>
            <person name="Young N.D."/>
            <person name="Scott J.B."/>
            <person name="Ades P.A."/>
            <person name="Gasser R.B."/>
            <person name="Taylor P.W.J."/>
        </authorList>
    </citation>
    <scope>NUCLEOTIDE SEQUENCE [LARGE SCALE GENOMIC DNA]</scope>
    <source>
        <strain evidence="3">BRIP57314</strain>
    </source>
</reference>
<feature type="chain" id="PRO_5020792557" evidence="2">
    <location>
        <begin position="18"/>
        <end position="589"/>
    </location>
</feature>
<dbReference type="EMBL" id="PJEX01000270">
    <property type="protein sequence ID" value="TKW51969.1"/>
    <property type="molecule type" value="Genomic_DNA"/>
</dbReference>
<protein>
    <submittedName>
        <fullName evidence="3">Uncharacterized protein</fullName>
    </submittedName>
</protein>
<name>A0A4U6XA49_9PEZI</name>
<keyword evidence="2" id="KW-0732">Signal</keyword>
<evidence type="ECO:0000313" key="3">
    <source>
        <dbReference type="EMBL" id="TKW51969.1"/>
    </source>
</evidence>